<dbReference type="EMBL" id="PJQY01000820">
    <property type="protein sequence ID" value="PQQ07793.1"/>
    <property type="molecule type" value="Genomic_DNA"/>
</dbReference>
<name>A0A314YM79_PRUYE</name>
<protein>
    <submittedName>
        <fullName evidence="3">Uncharacterized protein</fullName>
    </submittedName>
</protein>
<dbReference type="AlphaFoldDB" id="A0A314YM79"/>
<accession>A0A314YM79</accession>
<evidence type="ECO:0000313" key="4">
    <source>
        <dbReference type="EMBL" id="PQQ09264.1"/>
    </source>
</evidence>
<feature type="chain" id="PRO_5033777124" evidence="1">
    <location>
        <begin position="32"/>
        <end position="80"/>
    </location>
</feature>
<dbReference type="EMBL" id="PJQY01003477">
    <property type="protein sequence ID" value="PQM37243.1"/>
    <property type="molecule type" value="Genomic_DNA"/>
</dbReference>
<gene>
    <name evidence="3" type="ORF">Pyn_17785</name>
    <name evidence="4" type="ORF">Pyn_17943</name>
    <name evidence="2" type="ORF">Pyn_18384</name>
</gene>
<keyword evidence="1" id="KW-0732">Signal</keyword>
<proteinExistence type="predicted"/>
<keyword evidence="5" id="KW-1185">Reference proteome</keyword>
<reference evidence="3 5" key="1">
    <citation type="submission" date="2018-02" db="EMBL/GenBank/DDBJ databases">
        <title>Draft genome of wild Prunus yedoensis var. nudiflora.</title>
        <authorList>
            <person name="Baek S."/>
            <person name="Kim J.-H."/>
            <person name="Choi K."/>
            <person name="Kim G.-B."/>
            <person name="Cho A."/>
            <person name="Jang H."/>
            <person name="Shin C.-H."/>
            <person name="Yu H.-J."/>
            <person name="Mun J.-H."/>
        </authorList>
    </citation>
    <scope>NUCLEOTIDE SEQUENCE [LARGE SCALE GENOMIC DNA]</scope>
    <source>
        <strain evidence="5">cv. Jeju island</strain>
        <tissue evidence="3">Leaf</tissue>
    </source>
</reference>
<dbReference type="Proteomes" id="UP000250321">
    <property type="component" value="Unassembled WGS sequence"/>
</dbReference>
<sequence>MALQGKGRRIMQNSLLMVGVLVALAAQLTTAAAAAQARPDWCQNQCGNLTVPFPFGMDAGCYKEDRVHWKECGEQRGLGH</sequence>
<evidence type="ECO:0000313" key="2">
    <source>
        <dbReference type="EMBL" id="PQM37243.1"/>
    </source>
</evidence>
<evidence type="ECO:0000256" key="1">
    <source>
        <dbReference type="SAM" id="SignalP"/>
    </source>
</evidence>
<evidence type="ECO:0000313" key="5">
    <source>
        <dbReference type="Proteomes" id="UP000250321"/>
    </source>
</evidence>
<comment type="caution">
    <text evidence="3">The sequence shown here is derived from an EMBL/GenBank/DDBJ whole genome shotgun (WGS) entry which is preliminary data.</text>
</comment>
<organism evidence="3 5">
    <name type="scientific">Prunus yedoensis var. nudiflora</name>
    <dbReference type="NCBI Taxonomy" id="2094558"/>
    <lineage>
        <taxon>Eukaryota</taxon>
        <taxon>Viridiplantae</taxon>
        <taxon>Streptophyta</taxon>
        <taxon>Embryophyta</taxon>
        <taxon>Tracheophyta</taxon>
        <taxon>Spermatophyta</taxon>
        <taxon>Magnoliopsida</taxon>
        <taxon>eudicotyledons</taxon>
        <taxon>Gunneridae</taxon>
        <taxon>Pentapetalae</taxon>
        <taxon>rosids</taxon>
        <taxon>fabids</taxon>
        <taxon>Rosales</taxon>
        <taxon>Rosaceae</taxon>
        <taxon>Amygdaloideae</taxon>
        <taxon>Amygdaleae</taxon>
        <taxon>Prunus</taxon>
    </lineage>
</organism>
<dbReference type="OrthoDB" id="4062651at2759"/>
<evidence type="ECO:0000313" key="3">
    <source>
        <dbReference type="EMBL" id="PQQ07793.1"/>
    </source>
</evidence>
<dbReference type="EMBL" id="PJQY01000628">
    <property type="protein sequence ID" value="PQQ09264.1"/>
    <property type="molecule type" value="Genomic_DNA"/>
</dbReference>
<feature type="signal peptide" evidence="1">
    <location>
        <begin position="1"/>
        <end position="31"/>
    </location>
</feature>